<keyword evidence="4 14" id="KW-0645">Protease</keyword>
<dbReference type="GO" id="GO:0004177">
    <property type="term" value="F:aminopeptidase activity"/>
    <property type="evidence" value="ECO:0007669"/>
    <property type="project" value="UniProtKB-KW"/>
</dbReference>
<dbReference type="RefSeq" id="XP_018137786.1">
    <property type="nucleotide sequence ID" value="XM_018292459.1"/>
</dbReference>
<evidence type="ECO:0000256" key="14">
    <source>
        <dbReference type="RuleBase" id="RU361240"/>
    </source>
</evidence>
<dbReference type="PANTHER" id="PTHR12147">
    <property type="entry name" value="METALLOPEPTIDASE M28 FAMILY MEMBER"/>
    <property type="match status" value="1"/>
</dbReference>
<comment type="similarity">
    <text evidence="13">Belongs to the peptidase M28 family. M28E subfamily.</text>
</comment>
<evidence type="ECO:0000256" key="12">
    <source>
        <dbReference type="ARBA" id="ARBA00043843"/>
    </source>
</evidence>
<evidence type="ECO:0000256" key="1">
    <source>
        <dbReference type="ARBA" id="ARBA00001947"/>
    </source>
</evidence>
<dbReference type="GO" id="GO:0008235">
    <property type="term" value="F:metalloexopeptidase activity"/>
    <property type="evidence" value="ECO:0007669"/>
    <property type="project" value="InterPro"/>
</dbReference>
<evidence type="ECO:0000256" key="3">
    <source>
        <dbReference type="ARBA" id="ARBA00022438"/>
    </source>
</evidence>
<evidence type="ECO:0000313" key="17">
    <source>
        <dbReference type="Proteomes" id="UP000078397"/>
    </source>
</evidence>
<name>A0A179F323_METCM</name>
<accession>A0A179F323</accession>
<feature type="domain" description="Peptidase M28" evidence="15">
    <location>
        <begin position="171"/>
        <end position="366"/>
    </location>
</feature>
<dbReference type="Gene3D" id="3.40.630.10">
    <property type="entry name" value="Zn peptidases"/>
    <property type="match status" value="1"/>
</dbReference>
<dbReference type="AlphaFoldDB" id="A0A179F323"/>
<evidence type="ECO:0000256" key="6">
    <source>
        <dbReference type="ARBA" id="ARBA00022729"/>
    </source>
</evidence>
<dbReference type="STRING" id="1380566.A0A179F323"/>
<evidence type="ECO:0000256" key="7">
    <source>
        <dbReference type="ARBA" id="ARBA00022801"/>
    </source>
</evidence>
<dbReference type="InterPro" id="IPR045175">
    <property type="entry name" value="M28_fam"/>
</dbReference>
<keyword evidence="8 14" id="KW-0862">Zinc</keyword>
<evidence type="ECO:0000256" key="9">
    <source>
        <dbReference type="ARBA" id="ARBA00023145"/>
    </source>
</evidence>
<comment type="subunit">
    <text evidence="2">Monomer.</text>
</comment>
<keyword evidence="10" id="KW-1015">Disulfide bond</keyword>
<dbReference type="GeneID" id="28856453"/>
<keyword evidence="7 14" id="KW-0378">Hydrolase</keyword>
<keyword evidence="3" id="KW-0031">Aminopeptidase</keyword>
<dbReference type="EMBL" id="LSBJ02000004">
    <property type="protein sequence ID" value="OAQ59825.1"/>
    <property type="molecule type" value="Genomic_DNA"/>
</dbReference>
<dbReference type="GO" id="GO:0046872">
    <property type="term" value="F:metal ion binding"/>
    <property type="evidence" value="ECO:0007669"/>
    <property type="project" value="UniProtKB-KW"/>
</dbReference>
<dbReference type="Pfam" id="PF04389">
    <property type="entry name" value="Peptidase_M28"/>
    <property type="match status" value="1"/>
</dbReference>
<evidence type="ECO:0000256" key="13">
    <source>
        <dbReference type="ARBA" id="ARBA00043962"/>
    </source>
</evidence>
<organism evidence="16 17">
    <name type="scientific">Pochonia chlamydosporia 170</name>
    <dbReference type="NCBI Taxonomy" id="1380566"/>
    <lineage>
        <taxon>Eukaryota</taxon>
        <taxon>Fungi</taxon>
        <taxon>Dikarya</taxon>
        <taxon>Ascomycota</taxon>
        <taxon>Pezizomycotina</taxon>
        <taxon>Sordariomycetes</taxon>
        <taxon>Hypocreomycetidae</taxon>
        <taxon>Hypocreales</taxon>
        <taxon>Clavicipitaceae</taxon>
        <taxon>Pochonia</taxon>
    </lineage>
</organism>
<reference evidence="16 17" key="1">
    <citation type="journal article" date="2016" name="PLoS Pathog.">
        <title>Biosynthesis of antibiotic leucinostatins in bio-control fungus Purpureocillium lilacinum and their inhibition on phytophthora revealed by genome mining.</title>
        <authorList>
            <person name="Wang G."/>
            <person name="Liu Z."/>
            <person name="Lin R."/>
            <person name="Li E."/>
            <person name="Mao Z."/>
            <person name="Ling J."/>
            <person name="Yang Y."/>
            <person name="Yin W.B."/>
            <person name="Xie B."/>
        </authorList>
    </citation>
    <scope>NUCLEOTIDE SEQUENCE [LARGE SCALE GENOMIC DNA]</scope>
    <source>
        <strain evidence="16">170</strain>
    </source>
</reference>
<dbReference type="Proteomes" id="UP000078397">
    <property type="component" value="Unassembled WGS sequence"/>
</dbReference>
<evidence type="ECO:0000256" key="11">
    <source>
        <dbReference type="ARBA" id="ARBA00023180"/>
    </source>
</evidence>
<evidence type="ECO:0000256" key="10">
    <source>
        <dbReference type="ARBA" id="ARBA00023157"/>
    </source>
</evidence>
<dbReference type="GO" id="GO:0006508">
    <property type="term" value="P:proteolysis"/>
    <property type="evidence" value="ECO:0007669"/>
    <property type="project" value="UniProtKB-KW"/>
</dbReference>
<dbReference type="KEGG" id="pchm:VFPPC_14691"/>
<comment type="function">
    <text evidence="12">Extracellular aminopeptidase that allows assimilation of proteinaceous substrates.</text>
</comment>
<feature type="signal peptide" evidence="14">
    <location>
        <begin position="1"/>
        <end position="19"/>
    </location>
</feature>
<dbReference type="SUPFAM" id="SSF53187">
    <property type="entry name" value="Zn-dependent exopeptidases"/>
    <property type="match status" value="1"/>
</dbReference>
<evidence type="ECO:0000256" key="5">
    <source>
        <dbReference type="ARBA" id="ARBA00022723"/>
    </source>
</evidence>
<keyword evidence="9" id="KW-0865">Zymogen</keyword>
<keyword evidence="11" id="KW-0325">Glycoprotein</keyword>
<comment type="caution">
    <text evidence="16">The sequence shown here is derived from an EMBL/GenBank/DDBJ whole genome shotgun (WGS) entry which is preliminary data.</text>
</comment>
<evidence type="ECO:0000313" key="16">
    <source>
        <dbReference type="EMBL" id="OAQ59825.1"/>
    </source>
</evidence>
<evidence type="ECO:0000256" key="2">
    <source>
        <dbReference type="ARBA" id="ARBA00011245"/>
    </source>
</evidence>
<dbReference type="PANTHER" id="PTHR12147:SF56">
    <property type="entry name" value="AMINOPEPTIDASE YDR415C-RELATED"/>
    <property type="match status" value="1"/>
</dbReference>
<protein>
    <recommendedName>
        <fullName evidence="14">Peptide hydrolase</fullName>
        <ecNumber evidence="14">3.4.-.-</ecNumber>
    </recommendedName>
</protein>
<keyword evidence="6 14" id="KW-0732">Signal</keyword>
<proteinExistence type="inferred from homology"/>
<dbReference type="EC" id="3.4.-.-" evidence="14"/>
<dbReference type="InterPro" id="IPR007484">
    <property type="entry name" value="Peptidase_M28"/>
</dbReference>
<evidence type="ECO:0000259" key="15">
    <source>
        <dbReference type="Pfam" id="PF04389"/>
    </source>
</evidence>
<evidence type="ECO:0000256" key="4">
    <source>
        <dbReference type="ARBA" id="ARBA00022670"/>
    </source>
</evidence>
<comment type="cofactor">
    <cofactor evidence="1">
        <name>Zn(2+)</name>
        <dbReference type="ChEBI" id="CHEBI:29105"/>
    </cofactor>
</comment>
<evidence type="ECO:0000256" key="8">
    <source>
        <dbReference type="ARBA" id="ARBA00022833"/>
    </source>
</evidence>
<dbReference type="OrthoDB" id="2214at2759"/>
<keyword evidence="5 14" id="KW-0479">Metal-binding</keyword>
<sequence>MSIKIAILATLAAIPAALAAPAVPQSSIRADGLSLIKTSATDPGQWVTEQEKLDRFTSKNIGFIDITDIADEEVLSILSGSEPSNLITRAINYPSGALHKDEGSKLVANINANGPKSWLKTFTDFHNRRYNTAVGAEAANWLFGKVKEISSKNTAITVKQFKHTRFNQQSIIAKIPGSSSNLVVVGAHLDSTSSSSSGRSPGAEDDGSGSVVILEALRVLAESGIKPKNTIEFHWYAGEEGGLLGSKDVWANYKASNQNVIGYLNQDMAGWSPSGTPAVFQDFVDSKLSQYITALIKDYFNITPNTSRCGYRCSDHASATANGFPSAFVADEVMGKSFKDIHTERDTYDIIMWPTILLHSKIVASYLLEASYI</sequence>
<gene>
    <name evidence="16" type="ORF">VFPPC_14691</name>
</gene>
<feature type="chain" id="PRO_5026373306" description="Peptide hydrolase" evidence="14">
    <location>
        <begin position="20"/>
        <end position="373"/>
    </location>
</feature>
<keyword evidence="17" id="KW-1185">Reference proteome</keyword>